<gene>
    <name evidence="1" type="ORF">MU0050_002589</name>
</gene>
<proteinExistence type="predicted"/>
<protein>
    <submittedName>
        <fullName evidence="1">Uncharacterized protein</fullName>
    </submittedName>
</protein>
<organism evidence="1 2">
    <name type="scientific">[Mycobacterium] wendilense</name>
    <dbReference type="NCBI Taxonomy" id="3064284"/>
    <lineage>
        <taxon>Bacteria</taxon>
        <taxon>Bacillati</taxon>
        <taxon>Actinomycetota</taxon>
        <taxon>Actinomycetes</taxon>
        <taxon>Mycobacteriales</taxon>
        <taxon>Mycobacteriaceae</taxon>
        <taxon>Mycolicibacter</taxon>
    </lineage>
</organism>
<sequence length="52" mass="5231">MTRAGDFGEATASTTKFVAMGTGPPQVAKIPAILIDRLVSPTASADGVRGKA</sequence>
<reference evidence="1 2" key="1">
    <citation type="submission" date="2023-08" db="EMBL/GenBank/DDBJ databases">
        <authorList>
            <person name="Folkvardsen B D."/>
            <person name="Norman A."/>
        </authorList>
    </citation>
    <scope>NUCLEOTIDE SEQUENCE [LARGE SCALE GENOMIC DNA]</scope>
    <source>
        <strain evidence="1 2">Mu0050</strain>
    </source>
</reference>
<dbReference type="EMBL" id="OY726395">
    <property type="protein sequence ID" value="CAJ1583392.1"/>
    <property type="molecule type" value="Genomic_DNA"/>
</dbReference>
<evidence type="ECO:0000313" key="2">
    <source>
        <dbReference type="Proteomes" id="UP001190466"/>
    </source>
</evidence>
<dbReference type="Proteomes" id="UP001190466">
    <property type="component" value="Chromosome"/>
</dbReference>
<accession>A0ABM9MEQ2</accession>
<keyword evidence="2" id="KW-1185">Reference proteome</keyword>
<dbReference type="RefSeq" id="WP_316509998.1">
    <property type="nucleotide sequence ID" value="NZ_OY726395.1"/>
</dbReference>
<name>A0ABM9MEQ2_9MYCO</name>
<evidence type="ECO:0000313" key="1">
    <source>
        <dbReference type="EMBL" id="CAJ1583392.1"/>
    </source>
</evidence>